<dbReference type="InterPro" id="IPR012341">
    <property type="entry name" value="6hp_glycosidase-like_sf"/>
</dbReference>
<evidence type="ECO:0000256" key="3">
    <source>
        <dbReference type="PIRSR" id="PIRSR610905-1"/>
    </source>
</evidence>
<dbReference type="PATRIC" id="fig|1423734.3.peg.345"/>
<dbReference type="STRING" id="1423734.FC83_GL000345"/>
<evidence type="ECO:0000256" key="2">
    <source>
        <dbReference type="ARBA" id="ARBA00038358"/>
    </source>
</evidence>
<feature type="active site" description="Nucleophile" evidence="3">
    <location>
        <position position="104"/>
    </location>
</feature>
<dbReference type="SUPFAM" id="SSF48208">
    <property type="entry name" value="Six-hairpin glycosidases"/>
    <property type="match status" value="1"/>
</dbReference>
<feature type="active site" description="Proton donor" evidence="3">
    <location>
        <position position="165"/>
    </location>
</feature>
<protein>
    <recommendedName>
        <fullName evidence="7">Glycosyl hydrolase family 88</fullName>
    </recommendedName>
</protein>
<dbReference type="Proteomes" id="UP000051236">
    <property type="component" value="Unassembled WGS sequence"/>
</dbReference>
<comment type="similarity">
    <text evidence="2">Belongs to the glycosyl hydrolase 88 family.</text>
</comment>
<keyword evidence="1" id="KW-0378">Hydrolase</keyword>
<accession>X0PQA5</accession>
<dbReference type="InterPro" id="IPR008928">
    <property type="entry name" value="6-hairpin_glycosidase_sf"/>
</dbReference>
<dbReference type="eggNOG" id="COG1331">
    <property type="taxonomic scope" value="Bacteria"/>
</dbReference>
<proteinExistence type="inferred from homology"/>
<evidence type="ECO:0008006" key="7">
    <source>
        <dbReference type="Google" id="ProtNLM"/>
    </source>
</evidence>
<sequence length="388" mass="43314">MDQNQRWANELLTKVVAKYRWVAAKTGDKIPYTTDKAGNFDNHSLLSGPLADQNNISWWTNGFYPGLLWQLYTLEPASVFQTNAQNIEMKLATSLQLFDGLSHDVGFMFFPTSVYHYALTGDQLAKTRAMHAATILAGRYNIAGHFIKAWNPENGVSRAGWVIIDSLMNLELLYWASAQSQDPRFALIADAHAHTVAKYFIRANGSVKHICQFDPATGIYLQSLGGQGYGHGSAWTRGQAWAIYGLTACYARTGTDYYRQQAQKVAAYVLSQLPKNLLVPIDFNQPAQPAWIDSSAQAILASGLLSLAQVTEDTDSQHYYQTAVALLKTLVAQCSDFSKACDNLITKASAQYHEPSHEYPIIYADYYFVEALLKLTKQDLAARIWQKN</sequence>
<dbReference type="InterPro" id="IPR010905">
    <property type="entry name" value="Glyco_hydro_88"/>
</dbReference>
<dbReference type="AlphaFoldDB" id="X0PQA5"/>
<feature type="binding site" evidence="4">
    <location>
        <position position="165"/>
    </location>
    <ligand>
        <name>substrate</name>
    </ligand>
</feature>
<dbReference type="Pfam" id="PF07470">
    <property type="entry name" value="Glyco_hydro_88"/>
    <property type="match status" value="1"/>
</dbReference>
<name>X0PQA5_9LACO</name>
<dbReference type="RefSeq" id="WP_035452742.1">
    <property type="nucleotide sequence ID" value="NZ_AZGA01000070.1"/>
</dbReference>
<comment type="caution">
    <text evidence="5">The sequence shown here is derived from an EMBL/GenBank/DDBJ whole genome shotgun (WGS) entry which is preliminary data.</text>
</comment>
<dbReference type="EMBL" id="AZGA01000070">
    <property type="protein sequence ID" value="KRM32480.1"/>
    <property type="molecule type" value="Genomic_DNA"/>
</dbReference>
<dbReference type="PANTHER" id="PTHR36845:SF1">
    <property type="entry name" value="HYDROLASE, PUTATIVE (AFU_ORTHOLOGUE AFUA_7G05090)-RELATED"/>
    <property type="match status" value="1"/>
</dbReference>
<evidence type="ECO:0000313" key="5">
    <source>
        <dbReference type="EMBL" id="KRM32480.1"/>
    </source>
</evidence>
<evidence type="ECO:0000256" key="4">
    <source>
        <dbReference type="PIRSR" id="PIRSR610905-2"/>
    </source>
</evidence>
<dbReference type="GO" id="GO:0052757">
    <property type="term" value="F:chondroitin hydrolase activity"/>
    <property type="evidence" value="ECO:0007669"/>
    <property type="project" value="TreeGrafter"/>
</dbReference>
<dbReference type="Gene3D" id="1.50.10.10">
    <property type="match status" value="1"/>
</dbReference>
<reference evidence="5 6" key="1">
    <citation type="journal article" date="2015" name="Genome Announc.">
        <title>Expanding the biotechnology potential of lactobacilli through comparative genomics of 213 strains and associated genera.</title>
        <authorList>
            <person name="Sun Z."/>
            <person name="Harris H.M."/>
            <person name="McCann A."/>
            <person name="Guo C."/>
            <person name="Argimon S."/>
            <person name="Zhang W."/>
            <person name="Yang X."/>
            <person name="Jeffery I.B."/>
            <person name="Cooney J.C."/>
            <person name="Kagawa T.F."/>
            <person name="Liu W."/>
            <person name="Song Y."/>
            <person name="Salvetti E."/>
            <person name="Wrobel A."/>
            <person name="Rasinkangas P."/>
            <person name="Parkhill J."/>
            <person name="Rea M.C."/>
            <person name="O'Sullivan O."/>
            <person name="Ritari J."/>
            <person name="Douillard F.P."/>
            <person name="Paul Ross R."/>
            <person name="Yang R."/>
            <person name="Briner A.E."/>
            <person name="Felis G.E."/>
            <person name="de Vos W.M."/>
            <person name="Barrangou R."/>
            <person name="Klaenhammer T.R."/>
            <person name="Caufield P.W."/>
            <person name="Cui Y."/>
            <person name="Zhang H."/>
            <person name="O'Toole P.W."/>
        </authorList>
    </citation>
    <scope>NUCLEOTIDE SEQUENCE [LARGE SCALE GENOMIC DNA]</scope>
    <source>
        <strain evidence="5 6">DSM 18527</strain>
    </source>
</reference>
<dbReference type="InterPro" id="IPR052369">
    <property type="entry name" value="UG_Glycosaminoglycan_Hydrolase"/>
</dbReference>
<dbReference type="OrthoDB" id="428577at2"/>
<evidence type="ECO:0000313" key="6">
    <source>
        <dbReference type="Proteomes" id="UP000051236"/>
    </source>
</evidence>
<feature type="binding site" evidence="4">
    <location>
        <position position="104"/>
    </location>
    <ligand>
        <name>substrate</name>
    </ligand>
</feature>
<dbReference type="GO" id="GO:0000272">
    <property type="term" value="P:polysaccharide catabolic process"/>
    <property type="evidence" value="ECO:0007669"/>
    <property type="project" value="TreeGrafter"/>
</dbReference>
<keyword evidence="6" id="KW-1185">Reference proteome</keyword>
<evidence type="ECO:0000256" key="1">
    <source>
        <dbReference type="ARBA" id="ARBA00022801"/>
    </source>
</evidence>
<organism evidence="5 6">
    <name type="scientific">Agrilactobacillus composti DSM 18527 = JCM 14202</name>
    <dbReference type="NCBI Taxonomy" id="1423734"/>
    <lineage>
        <taxon>Bacteria</taxon>
        <taxon>Bacillati</taxon>
        <taxon>Bacillota</taxon>
        <taxon>Bacilli</taxon>
        <taxon>Lactobacillales</taxon>
        <taxon>Lactobacillaceae</taxon>
        <taxon>Agrilactobacillus</taxon>
    </lineage>
</organism>
<dbReference type="PANTHER" id="PTHR36845">
    <property type="entry name" value="HYDROLASE, PUTATIVE (AFU_ORTHOLOGUE AFUA_7G05090)-RELATED"/>
    <property type="match status" value="1"/>
</dbReference>
<feature type="binding site" evidence="4">
    <location>
        <position position="241"/>
    </location>
    <ligand>
        <name>substrate</name>
    </ligand>
</feature>
<feature type="binding site" evidence="4">
    <location>
        <position position="237"/>
    </location>
    <ligand>
        <name>substrate</name>
    </ligand>
</feature>
<gene>
    <name evidence="5" type="ORF">FC83_GL000345</name>
</gene>